<dbReference type="VEuPathDB" id="FungiDB:EYZ11_013047"/>
<dbReference type="Proteomes" id="UP000308092">
    <property type="component" value="Unassembled WGS sequence"/>
</dbReference>
<accession>A0A4S3IYX4</accession>
<dbReference type="EMBL" id="SOSA01001173">
    <property type="protein sequence ID" value="THC87505.1"/>
    <property type="molecule type" value="Genomic_DNA"/>
</dbReference>
<feature type="region of interest" description="Disordered" evidence="1">
    <location>
        <begin position="33"/>
        <end position="80"/>
    </location>
</feature>
<feature type="compositionally biased region" description="Polar residues" evidence="1">
    <location>
        <begin position="56"/>
        <end position="80"/>
    </location>
</feature>
<evidence type="ECO:0000313" key="3">
    <source>
        <dbReference type="Proteomes" id="UP000308092"/>
    </source>
</evidence>
<proteinExistence type="predicted"/>
<feature type="compositionally biased region" description="Low complexity" evidence="1">
    <location>
        <begin position="38"/>
        <end position="48"/>
    </location>
</feature>
<comment type="caution">
    <text evidence="2">The sequence shown here is derived from an EMBL/GenBank/DDBJ whole genome shotgun (WGS) entry which is preliminary data.</text>
</comment>
<evidence type="ECO:0000313" key="2">
    <source>
        <dbReference type="EMBL" id="THC87505.1"/>
    </source>
</evidence>
<sequence>MTGFSRARVTGKVTLYRTNPELMGGSLLPTTNAHYLEPTPSAATTTSAVRLRPSDRTTPAWSSASKNSEAVAENSTGMPS</sequence>
<name>A0A4S3IYX4_9EURO</name>
<gene>
    <name evidence="2" type="ORF">EYZ11_013047</name>
</gene>
<organism evidence="2 3">
    <name type="scientific">Aspergillus tanneri</name>
    <dbReference type="NCBI Taxonomy" id="1220188"/>
    <lineage>
        <taxon>Eukaryota</taxon>
        <taxon>Fungi</taxon>
        <taxon>Dikarya</taxon>
        <taxon>Ascomycota</taxon>
        <taxon>Pezizomycotina</taxon>
        <taxon>Eurotiomycetes</taxon>
        <taxon>Eurotiomycetidae</taxon>
        <taxon>Eurotiales</taxon>
        <taxon>Aspergillaceae</taxon>
        <taxon>Aspergillus</taxon>
        <taxon>Aspergillus subgen. Circumdati</taxon>
    </lineage>
</organism>
<dbReference type="AlphaFoldDB" id="A0A4S3IYX4"/>
<reference evidence="2 3" key="1">
    <citation type="submission" date="2019-03" db="EMBL/GenBank/DDBJ databases">
        <title>The genome sequence of a newly discovered highly antifungal drug resistant Aspergillus species, Aspergillus tanneri NIH 1004.</title>
        <authorList>
            <person name="Mounaud S."/>
            <person name="Singh I."/>
            <person name="Joardar V."/>
            <person name="Pakala S."/>
            <person name="Pakala S."/>
            <person name="Venepally P."/>
            <person name="Hoover J."/>
            <person name="Nierman W."/>
            <person name="Chung J."/>
            <person name="Losada L."/>
        </authorList>
    </citation>
    <scope>NUCLEOTIDE SEQUENCE [LARGE SCALE GENOMIC DNA]</scope>
    <source>
        <strain evidence="2 3">NIH1004</strain>
    </source>
</reference>
<protein>
    <submittedName>
        <fullName evidence="2">Uncharacterized protein</fullName>
    </submittedName>
</protein>
<evidence type="ECO:0000256" key="1">
    <source>
        <dbReference type="SAM" id="MobiDB-lite"/>
    </source>
</evidence>
<keyword evidence="3" id="KW-1185">Reference proteome</keyword>